<comment type="caution">
    <text evidence="1">The sequence shown here is derived from an EMBL/GenBank/DDBJ whole genome shotgun (WGS) entry which is preliminary data.</text>
</comment>
<evidence type="ECO:0000313" key="1">
    <source>
        <dbReference type="EMBL" id="SFQ86482.1"/>
    </source>
</evidence>
<accession>A0A1I6BZW4</accession>
<reference evidence="1 2" key="1">
    <citation type="submission" date="2016-10" db="EMBL/GenBank/DDBJ databases">
        <authorList>
            <person name="Varghese N."/>
            <person name="Submissions S."/>
        </authorList>
    </citation>
    <scope>NUCLEOTIDE SEQUENCE [LARGE SCALE GENOMIC DNA]</scope>
    <source>
        <strain evidence="1 2">DSM 13796</strain>
    </source>
</reference>
<proteinExistence type="predicted"/>
<dbReference type="Proteomes" id="UP000182762">
    <property type="component" value="Unassembled WGS sequence"/>
</dbReference>
<keyword evidence="2" id="KW-1185">Reference proteome</keyword>
<dbReference type="RefSeq" id="WP_061802899.1">
    <property type="nucleotide sequence ID" value="NZ_FOXX01000019.1"/>
</dbReference>
<sequence>MQKIKNFLLSRTKSELKSSIKHFKGKELTKLVDSTLKVIEEEIYETEGVSLSEHLNSSTQYRCVRKLISWFAQEGFSQMKQTTMASNLEVSRPTLQKAINLLVELQIVHRLHHRRQGRNAPCVYVLVHHPNYLKVVEHFKMKQAYELEISPLYTERFTKDFTLDFTEQESEISCESKVEEPEKSPNRVNEVNLKKKDLIVYKESPNSDVVQEINKETEKNDQDIEFKEYYEQTEIYAENAGVPTELVARLKVLGTSELLKVWQSIKNTFKKYNLNPTQYLEVISMSITDAIKVYKYYQGKVSVSGKELNFNFAGCICGKIKQRVYNVLMEQKREEDRVLRVNNNATGMVAELTKFMTKNVIGLSDKEEMALGMLFREFRREPEVY</sequence>
<gene>
    <name evidence="1" type="ORF">SAMN02745910_04650</name>
</gene>
<evidence type="ECO:0000313" key="2">
    <source>
        <dbReference type="Proteomes" id="UP000182762"/>
    </source>
</evidence>
<protein>
    <recommendedName>
        <fullName evidence="3">Helix-turn-helix domain-containing protein</fullName>
    </recommendedName>
</protein>
<evidence type="ECO:0008006" key="3">
    <source>
        <dbReference type="Google" id="ProtNLM"/>
    </source>
</evidence>
<dbReference type="GeneID" id="93713176"/>
<name>A0A1I6BZW4_9BACI</name>
<organism evidence="1 2">
    <name type="scientific">Priestia endophytica DSM 13796</name>
    <dbReference type="NCBI Taxonomy" id="1121089"/>
    <lineage>
        <taxon>Bacteria</taxon>
        <taxon>Bacillati</taxon>
        <taxon>Bacillota</taxon>
        <taxon>Bacilli</taxon>
        <taxon>Bacillales</taxon>
        <taxon>Bacillaceae</taxon>
        <taxon>Priestia</taxon>
    </lineage>
</organism>
<dbReference type="EMBL" id="FOXX01000019">
    <property type="protein sequence ID" value="SFQ86482.1"/>
    <property type="molecule type" value="Genomic_DNA"/>
</dbReference>